<evidence type="ECO:0000256" key="1">
    <source>
        <dbReference type="SAM" id="Phobius"/>
    </source>
</evidence>
<dbReference type="Proteomes" id="UP001494902">
    <property type="component" value="Unassembled WGS sequence"/>
</dbReference>
<feature type="transmembrane region" description="Helical" evidence="1">
    <location>
        <begin position="90"/>
        <end position="116"/>
    </location>
</feature>
<keyword evidence="1" id="KW-1133">Transmembrane helix</keyword>
<reference evidence="2 3" key="1">
    <citation type="submission" date="2024-03" db="EMBL/GenBank/DDBJ databases">
        <title>Draft genome sequence of Pseudonocardia nematodicida JCM 31783.</title>
        <authorList>
            <person name="Butdee W."/>
            <person name="Duangmal K."/>
        </authorList>
    </citation>
    <scope>NUCLEOTIDE SEQUENCE [LARGE SCALE GENOMIC DNA]</scope>
    <source>
        <strain evidence="2 3">JCM 31783</strain>
    </source>
</reference>
<proteinExistence type="predicted"/>
<evidence type="ECO:0008006" key="4">
    <source>
        <dbReference type="Google" id="ProtNLM"/>
    </source>
</evidence>
<feature type="transmembrane region" description="Helical" evidence="1">
    <location>
        <begin position="122"/>
        <end position="142"/>
    </location>
</feature>
<accession>A0ABV1KCW4</accession>
<organism evidence="2 3">
    <name type="scientific">Pseudonocardia nematodicida</name>
    <dbReference type="NCBI Taxonomy" id="1206997"/>
    <lineage>
        <taxon>Bacteria</taxon>
        <taxon>Bacillati</taxon>
        <taxon>Actinomycetota</taxon>
        <taxon>Actinomycetes</taxon>
        <taxon>Pseudonocardiales</taxon>
        <taxon>Pseudonocardiaceae</taxon>
        <taxon>Pseudonocardia</taxon>
    </lineage>
</organism>
<sequence>MENDMPAARPDGPAARDVLRDLDADRSALSGRMAAPAWTHVAFALLAAGFVLSPAFSGGLRAALVPVLVLLTVVLLGYQQSTTGVRARGVGARAWLAFAGALVGVLVLLSVSYGLVASLSPWWVLAPAAVAFGIVLAANIAFERSTREHLRRGR</sequence>
<feature type="transmembrane region" description="Helical" evidence="1">
    <location>
        <begin position="59"/>
        <end position="78"/>
    </location>
</feature>
<feature type="transmembrane region" description="Helical" evidence="1">
    <location>
        <begin position="35"/>
        <end position="53"/>
    </location>
</feature>
<comment type="caution">
    <text evidence="2">The sequence shown here is derived from an EMBL/GenBank/DDBJ whole genome shotgun (WGS) entry which is preliminary data.</text>
</comment>
<name>A0ABV1KCW4_9PSEU</name>
<keyword evidence="1" id="KW-0472">Membrane</keyword>
<protein>
    <recommendedName>
        <fullName evidence="4">Transmembrane protein</fullName>
    </recommendedName>
</protein>
<dbReference type="RefSeq" id="WP_349298546.1">
    <property type="nucleotide sequence ID" value="NZ_JBEDNQ010000005.1"/>
</dbReference>
<dbReference type="EMBL" id="JBEDNQ010000005">
    <property type="protein sequence ID" value="MEQ3551467.1"/>
    <property type="molecule type" value="Genomic_DNA"/>
</dbReference>
<keyword evidence="1" id="KW-0812">Transmembrane</keyword>
<evidence type="ECO:0000313" key="2">
    <source>
        <dbReference type="EMBL" id="MEQ3551467.1"/>
    </source>
</evidence>
<evidence type="ECO:0000313" key="3">
    <source>
        <dbReference type="Proteomes" id="UP001494902"/>
    </source>
</evidence>
<keyword evidence="3" id="KW-1185">Reference proteome</keyword>
<gene>
    <name evidence="2" type="ORF">WIS52_13420</name>
</gene>